<dbReference type="Pfam" id="PF00497">
    <property type="entry name" value="SBP_bac_3"/>
    <property type="match status" value="1"/>
</dbReference>
<dbReference type="EMBL" id="JBHTKJ010000007">
    <property type="protein sequence ID" value="MFD1037284.1"/>
    <property type="molecule type" value="Genomic_DNA"/>
</dbReference>
<feature type="domain" description="Ionotropic glutamate receptor C-terminal" evidence="9">
    <location>
        <begin position="41"/>
        <end position="259"/>
    </location>
</feature>
<organism evidence="10 11">
    <name type="scientific">Virgibacillus byunsanensis</name>
    <dbReference type="NCBI Taxonomy" id="570945"/>
    <lineage>
        <taxon>Bacteria</taxon>
        <taxon>Bacillati</taxon>
        <taxon>Bacillota</taxon>
        <taxon>Bacilli</taxon>
        <taxon>Bacillales</taxon>
        <taxon>Bacillaceae</taxon>
        <taxon>Virgibacillus</taxon>
    </lineage>
</organism>
<dbReference type="SMART" id="SM00079">
    <property type="entry name" value="PBPe"/>
    <property type="match status" value="1"/>
</dbReference>
<evidence type="ECO:0000313" key="10">
    <source>
        <dbReference type="EMBL" id="MFD1037284.1"/>
    </source>
</evidence>
<dbReference type="PROSITE" id="PS01039">
    <property type="entry name" value="SBP_BACTERIAL_3"/>
    <property type="match status" value="1"/>
</dbReference>
<feature type="domain" description="Solute-binding protein family 3/N-terminal" evidence="8">
    <location>
        <begin position="41"/>
        <end position="260"/>
    </location>
</feature>
<dbReference type="RefSeq" id="WP_390359207.1">
    <property type="nucleotide sequence ID" value="NZ_JBHTKJ010000007.1"/>
</dbReference>
<accession>A0ABW3LJ96</accession>
<keyword evidence="4" id="KW-0564">Palmitate</keyword>
<sequence length="264" mass="29203">MKRFSMLAIFLLLLIVAVACGDSEETSGGQDSLSKVEDSGVLRVGFEGTYRPFNFLDDDNEYTGFDVDFANELADRLGVETEFIATSWDSLIGGVKSDKFDIIIAQMSVTEERKESVDFTNPYVVTGSVLITKEDTEGISELEDISGKKVGTGTGTTFADVANSVDGADVTLYKSVNEYLQDLLNGRLDVIINDQLLMSHNIQEEGIPVKIVSEILNKDEIGMAVKKDSPDFVNKLNEELAAMLEDGTYEEIYRKWFDSEPLIK</sequence>
<keyword evidence="5" id="KW-0449">Lipoprotein</keyword>
<dbReference type="InterPro" id="IPR018313">
    <property type="entry name" value="SBP_3_CS"/>
</dbReference>
<keyword evidence="11" id="KW-1185">Reference proteome</keyword>
<dbReference type="SMART" id="SM00062">
    <property type="entry name" value="PBPb"/>
    <property type="match status" value="1"/>
</dbReference>
<name>A0ABW3LJ96_9BACI</name>
<evidence type="ECO:0000259" key="8">
    <source>
        <dbReference type="SMART" id="SM00062"/>
    </source>
</evidence>
<comment type="similarity">
    <text evidence="2 6">Belongs to the bacterial solute-binding protein 3 family.</text>
</comment>
<dbReference type="PROSITE" id="PS51257">
    <property type="entry name" value="PROKAR_LIPOPROTEIN"/>
    <property type="match status" value="1"/>
</dbReference>
<evidence type="ECO:0000256" key="1">
    <source>
        <dbReference type="ARBA" id="ARBA00004196"/>
    </source>
</evidence>
<dbReference type="InterPro" id="IPR001638">
    <property type="entry name" value="Solute-binding_3/MltF_N"/>
</dbReference>
<evidence type="ECO:0000256" key="3">
    <source>
        <dbReference type="ARBA" id="ARBA00022729"/>
    </source>
</evidence>
<keyword evidence="3 7" id="KW-0732">Signal</keyword>
<evidence type="ECO:0000256" key="5">
    <source>
        <dbReference type="ARBA" id="ARBA00023288"/>
    </source>
</evidence>
<evidence type="ECO:0000256" key="2">
    <source>
        <dbReference type="ARBA" id="ARBA00010333"/>
    </source>
</evidence>
<comment type="subcellular location">
    <subcellularLocation>
        <location evidence="1">Cell envelope</location>
    </subcellularLocation>
</comment>
<evidence type="ECO:0000256" key="6">
    <source>
        <dbReference type="RuleBase" id="RU003744"/>
    </source>
</evidence>
<evidence type="ECO:0000313" key="11">
    <source>
        <dbReference type="Proteomes" id="UP001597040"/>
    </source>
</evidence>
<evidence type="ECO:0000256" key="7">
    <source>
        <dbReference type="SAM" id="SignalP"/>
    </source>
</evidence>
<comment type="caution">
    <text evidence="10">The sequence shown here is derived from an EMBL/GenBank/DDBJ whole genome shotgun (WGS) entry which is preliminary data.</text>
</comment>
<dbReference type="Gene3D" id="3.40.190.10">
    <property type="entry name" value="Periplasmic binding protein-like II"/>
    <property type="match status" value="2"/>
</dbReference>
<proteinExistence type="inferred from homology"/>
<dbReference type="PANTHER" id="PTHR35936:SF19">
    <property type="entry name" value="AMINO-ACID-BINDING PROTEIN YXEM-RELATED"/>
    <property type="match status" value="1"/>
</dbReference>
<dbReference type="CDD" id="cd13530">
    <property type="entry name" value="PBP2_peptides_like"/>
    <property type="match status" value="1"/>
</dbReference>
<gene>
    <name evidence="10" type="ORF">ACFQ3N_02445</name>
</gene>
<feature type="chain" id="PRO_5045772213" evidence="7">
    <location>
        <begin position="22"/>
        <end position="264"/>
    </location>
</feature>
<dbReference type="SUPFAM" id="SSF53850">
    <property type="entry name" value="Periplasmic binding protein-like II"/>
    <property type="match status" value="1"/>
</dbReference>
<protein>
    <submittedName>
        <fullName evidence="10">Transporter substrate-binding domain-containing protein</fullName>
    </submittedName>
</protein>
<reference evidence="11" key="1">
    <citation type="journal article" date="2019" name="Int. J. Syst. Evol. Microbiol.">
        <title>The Global Catalogue of Microorganisms (GCM) 10K type strain sequencing project: providing services to taxonomists for standard genome sequencing and annotation.</title>
        <authorList>
            <consortium name="The Broad Institute Genomics Platform"/>
            <consortium name="The Broad Institute Genome Sequencing Center for Infectious Disease"/>
            <person name="Wu L."/>
            <person name="Ma J."/>
        </authorList>
    </citation>
    <scope>NUCLEOTIDE SEQUENCE [LARGE SCALE GENOMIC DNA]</scope>
    <source>
        <strain evidence="11">CCUG 56754</strain>
    </source>
</reference>
<dbReference type="InterPro" id="IPR001320">
    <property type="entry name" value="Iontro_rcpt_C"/>
</dbReference>
<dbReference type="PANTHER" id="PTHR35936">
    <property type="entry name" value="MEMBRANE-BOUND LYTIC MUREIN TRANSGLYCOSYLASE F"/>
    <property type="match status" value="1"/>
</dbReference>
<evidence type="ECO:0000259" key="9">
    <source>
        <dbReference type="SMART" id="SM00079"/>
    </source>
</evidence>
<evidence type="ECO:0000256" key="4">
    <source>
        <dbReference type="ARBA" id="ARBA00023139"/>
    </source>
</evidence>
<feature type="signal peptide" evidence="7">
    <location>
        <begin position="1"/>
        <end position="21"/>
    </location>
</feature>
<dbReference type="Proteomes" id="UP001597040">
    <property type="component" value="Unassembled WGS sequence"/>
</dbReference>